<dbReference type="Pfam" id="PF00440">
    <property type="entry name" value="TetR_N"/>
    <property type="match status" value="1"/>
</dbReference>
<organism evidence="6 7">
    <name type="scientific">Rhodococcus hoagii</name>
    <name type="common">Corynebacterium equii</name>
    <dbReference type="NCBI Taxonomy" id="43767"/>
    <lineage>
        <taxon>Bacteria</taxon>
        <taxon>Bacillati</taxon>
        <taxon>Actinomycetota</taxon>
        <taxon>Actinomycetes</taxon>
        <taxon>Mycobacteriales</taxon>
        <taxon>Nocardiaceae</taxon>
        <taxon>Prescottella</taxon>
    </lineage>
</organism>
<evidence type="ECO:0000256" key="2">
    <source>
        <dbReference type="ARBA" id="ARBA00023125"/>
    </source>
</evidence>
<feature type="DNA-binding region" description="H-T-H motif" evidence="4">
    <location>
        <begin position="54"/>
        <end position="73"/>
    </location>
</feature>
<feature type="domain" description="HTH tetR-type" evidence="5">
    <location>
        <begin position="31"/>
        <end position="91"/>
    </location>
</feature>
<dbReference type="GO" id="GO:0003700">
    <property type="term" value="F:DNA-binding transcription factor activity"/>
    <property type="evidence" value="ECO:0007669"/>
    <property type="project" value="TreeGrafter"/>
</dbReference>
<evidence type="ECO:0000256" key="3">
    <source>
        <dbReference type="ARBA" id="ARBA00023163"/>
    </source>
</evidence>
<evidence type="ECO:0000259" key="5">
    <source>
        <dbReference type="PROSITE" id="PS50977"/>
    </source>
</evidence>
<evidence type="ECO:0000313" key="7">
    <source>
        <dbReference type="Proteomes" id="UP000193518"/>
    </source>
</evidence>
<evidence type="ECO:0000313" key="6">
    <source>
        <dbReference type="EMBL" id="ORM29326.1"/>
    </source>
</evidence>
<proteinExistence type="predicted"/>
<evidence type="ECO:0000256" key="1">
    <source>
        <dbReference type="ARBA" id="ARBA00023015"/>
    </source>
</evidence>
<dbReference type="Gene3D" id="1.10.357.10">
    <property type="entry name" value="Tetracycline Repressor, domain 2"/>
    <property type="match status" value="1"/>
</dbReference>
<dbReference type="PANTHER" id="PTHR30055">
    <property type="entry name" value="HTH-TYPE TRANSCRIPTIONAL REGULATOR RUTR"/>
    <property type="match status" value="1"/>
</dbReference>
<dbReference type="AlphaFoldDB" id="A0AAE2X2A1"/>
<dbReference type="PRINTS" id="PR00455">
    <property type="entry name" value="HTHTETR"/>
</dbReference>
<protein>
    <submittedName>
        <fullName evidence="6">Transcriptional regulator</fullName>
    </submittedName>
</protein>
<dbReference type="InterPro" id="IPR009057">
    <property type="entry name" value="Homeodomain-like_sf"/>
</dbReference>
<keyword evidence="2 4" id="KW-0238">DNA-binding</keyword>
<dbReference type="Pfam" id="PF17754">
    <property type="entry name" value="TetR_C_14"/>
    <property type="match status" value="1"/>
</dbReference>
<dbReference type="Gene3D" id="1.10.10.60">
    <property type="entry name" value="Homeodomain-like"/>
    <property type="match status" value="1"/>
</dbReference>
<dbReference type="InterPro" id="IPR050109">
    <property type="entry name" value="HTH-type_TetR-like_transc_reg"/>
</dbReference>
<accession>A0AAE2X2A1</accession>
<gene>
    <name evidence="6" type="ORF">A5N68_05225</name>
</gene>
<dbReference type="GO" id="GO:0000976">
    <property type="term" value="F:transcription cis-regulatory region binding"/>
    <property type="evidence" value="ECO:0007669"/>
    <property type="project" value="TreeGrafter"/>
</dbReference>
<dbReference type="SUPFAM" id="SSF46689">
    <property type="entry name" value="Homeodomain-like"/>
    <property type="match status" value="1"/>
</dbReference>
<dbReference type="PROSITE" id="PS50977">
    <property type="entry name" value="HTH_TETR_2"/>
    <property type="match status" value="1"/>
</dbReference>
<dbReference type="PANTHER" id="PTHR30055:SF238">
    <property type="entry name" value="MYCOFACTOCIN BIOSYNTHESIS TRANSCRIPTIONAL REGULATOR MFTR-RELATED"/>
    <property type="match status" value="1"/>
</dbReference>
<comment type="caution">
    <text evidence="6">The sequence shown here is derived from an EMBL/GenBank/DDBJ whole genome shotgun (WGS) entry which is preliminary data.</text>
</comment>
<keyword evidence="1" id="KW-0805">Transcription regulation</keyword>
<name>A0AAE2X2A1_RHOHA</name>
<keyword evidence="3" id="KW-0804">Transcription</keyword>
<dbReference type="InterPro" id="IPR023772">
    <property type="entry name" value="DNA-bd_HTH_TetR-type_CS"/>
</dbReference>
<sequence length="216" mass="23846">MCQRLTSLSMYAADVDSSPAPAPRLRDITREAVRTRISDVAIDLFAEHGFESVTVEQIAAEVGISARSFHRYFPAKEDAVIGDLTRWGEFVRDGLASRPTDEPPLVSLRIAFEALLSRPRNAGEEERSKRTMRVLTSTASLRARNLEKHLGWAKMLVPVVEARLNGDYAELRAQTLVQSALACFDIALSTWAESEGVDAVDLLRRSFATLAAEDVA</sequence>
<reference evidence="6 7" key="1">
    <citation type="journal article" date="2016" name="Genome Biol. Evol.">
        <title>Pangenome and Phylogenomic Analysis of the Pathogenic Actinobacterium Rhodococcus equi.</title>
        <authorList>
            <person name="Anastasi E."/>
            <person name="MacArthur I."/>
            <person name="Scortti M."/>
            <person name="Alvarez S."/>
            <person name="Giguere S."/>
            <person name="Vazquez-Boland J.A."/>
        </authorList>
    </citation>
    <scope>NUCLEOTIDE SEQUENCE [LARGE SCALE GENOMIC DNA]</scope>
    <source>
        <strain evidence="6 7">PAM1271</strain>
    </source>
</reference>
<dbReference type="Proteomes" id="UP000193518">
    <property type="component" value="Unassembled WGS sequence"/>
</dbReference>
<evidence type="ECO:0000256" key="4">
    <source>
        <dbReference type="PROSITE-ProRule" id="PRU00335"/>
    </source>
</evidence>
<dbReference type="InterPro" id="IPR001647">
    <property type="entry name" value="HTH_TetR"/>
</dbReference>
<dbReference type="InterPro" id="IPR041347">
    <property type="entry name" value="MftR_C"/>
</dbReference>
<dbReference type="EMBL" id="LWIC01000002">
    <property type="protein sequence ID" value="ORM29326.1"/>
    <property type="molecule type" value="Genomic_DNA"/>
</dbReference>
<dbReference type="PROSITE" id="PS01081">
    <property type="entry name" value="HTH_TETR_1"/>
    <property type="match status" value="1"/>
</dbReference>